<feature type="region of interest" description="Disordered" evidence="1">
    <location>
        <begin position="22"/>
        <end position="42"/>
    </location>
</feature>
<evidence type="ECO:0000313" key="3">
    <source>
        <dbReference type="Proteomes" id="UP000593578"/>
    </source>
</evidence>
<feature type="non-terminal residue" evidence="2">
    <location>
        <position position="127"/>
    </location>
</feature>
<organism evidence="2 3">
    <name type="scientific">Gossypium raimondii</name>
    <name type="common">Peruvian cotton</name>
    <name type="synonym">Gossypium klotzschianum subsp. raimondii</name>
    <dbReference type="NCBI Taxonomy" id="29730"/>
    <lineage>
        <taxon>Eukaryota</taxon>
        <taxon>Viridiplantae</taxon>
        <taxon>Streptophyta</taxon>
        <taxon>Embryophyta</taxon>
        <taxon>Tracheophyta</taxon>
        <taxon>Spermatophyta</taxon>
        <taxon>Magnoliopsida</taxon>
        <taxon>eudicotyledons</taxon>
        <taxon>Gunneridae</taxon>
        <taxon>Pentapetalae</taxon>
        <taxon>rosids</taxon>
        <taxon>malvids</taxon>
        <taxon>Malvales</taxon>
        <taxon>Malvaceae</taxon>
        <taxon>Malvoideae</taxon>
        <taxon>Gossypium</taxon>
    </lineage>
</organism>
<dbReference type="AlphaFoldDB" id="A0A7J8QED8"/>
<gene>
    <name evidence="2" type="ORF">Gorai_005699</name>
</gene>
<evidence type="ECO:0000256" key="1">
    <source>
        <dbReference type="SAM" id="MobiDB-lite"/>
    </source>
</evidence>
<dbReference type="Proteomes" id="UP000593578">
    <property type="component" value="Unassembled WGS sequence"/>
</dbReference>
<evidence type="ECO:0000313" key="2">
    <source>
        <dbReference type="EMBL" id="MBA0599482.1"/>
    </source>
</evidence>
<reference evidence="2 3" key="1">
    <citation type="journal article" date="2019" name="Genome Biol. Evol.">
        <title>Insights into the evolution of the New World diploid cottons (Gossypium, subgenus Houzingenia) based on genome sequencing.</title>
        <authorList>
            <person name="Grover C.E."/>
            <person name="Arick M.A. 2nd"/>
            <person name="Thrash A."/>
            <person name="Conover J.L."/>
            <person name="Sanders W.S."/>
            <person name="Peterson D.G."/>
            <person name="Frelichowski J.E."/>
            <person name="Scheffler J.A."/>
            <person name="Scheffler B.E."/>
            <person name="Wendel J.F."/>
        </authorList>
    </citation>
    <scope>NUCLEOTIDE SEQUENCE [LARGE SCALE GENOMIC DNA]</scope>
    <source>
        <strain evidence="2">8</strain>
        <tissue evidence="2">Leaf</tissue>
    </source>
</reference>
<accession>A0A7J8QED8</accession>
<proteinExistence type="predicted"/>
<protein>
    <submittedName>
        <fullName evidence="2">Uncharacterized protein</fullName>
    </submittedName>
</protein>
<sequence length="127" mass="14191">MSNLSSTLSGTLALAAQTGNRATKKVRLREEEPLDGGGMDIDSTAKGSLSFKDMLMMNENKNNEVLKDADSNDINLKEEDVITKMIGGIPSVRFFDRVHGILRQSIKRTVIMKLLGWYISFNVLWNK</sequence>
<comment type="caution">
    <text evidence="2">The sequence shown here is derived from an EMBL/GenBank/DDBJ whole genome shotgun (WGS) entry which is preliminary data.</text>
</comment>
<dbReference type="EMBL" id="JABEZZ010000011">
    <property type="protein sequence ID" value="MBA0599482.1"/>
    <property type="molecule type" value="Genomic_DNA"/>
</dbReference>
<name>A0A7J8QED8_GOSRA</name>